<evidence type="ECO:0000256" key="5">
    <source>
        <dbReference type="ARBA" id="ARBA00023295"/>
    </source>
</evidence>
<dbReference type="Proteomes" id="UP001634394">
    <property type="component" value="Unassembled WGS sequence"/>
</dbReference>
<dbReference type="SUPFAM" id="SSF49384">
    <property type="entry name" value="Carbohydrate-binding domain"/>
    <property type="match status" value="1"/>
</dbReference>
<dbReference type="InterPro" id="IPR015883">
    <property type="entry name" value="Glyco_hydro_20_cat"/>
</dbReference>
<evidence type="ECO:0000256" key="4">
    <source>
        <dbReference type="ARBA" id="ARBA00022801"/>
    </source>
</evidence>
<dbReference type="InterPro" id="IPR008965">
    <property type="entry name" value="CBM2/CBM3_carb-bd_dom_sf"/>
</dbReference>
<evidence type="ECO:0000313" key="11">
    <source>
        <dbReference type="Proteomes" id="UP001634394"/>
    </source>
</evidence>
<dbReference type="Gene3D" id="3.30.379.10">
    <property type="entry name" value="Chitobiase/beta-hexosaminidase domain 2-like"/>
    <property type="match status" value="1"/>
</dbReference>
<name>A0ABD3USB6_SINWO</name>
<dbReference type="AlphaFoldDB" id="A0ABD3USB6"/>
<evidence type="ECO:0000313" key="10">
    <source>
        <dbReference type="EMBL" id="KAL3851686.1"/>
    </source>
</evidence>
<evidence type="ECO:0000256" key="7">
    <source>
        <dbReference type="ARBA" id="ARBA00033000"/>
    </source>
</evidence>
<dbReference type="SUPFAM" id="SSF81296">
    <property type="entry name" value="E set domains"/>
    <property type="match status" value="1"/>
</dbReference>
<dbReference type="SMART" id="SM01081">
    <property type="entry name" value="CHB_HEX"/>
    <property type="match status" value="1"/>
</dbReference>
<evidence type="ECO:0000256" key="1">
    <source>
        <dbReference type="ARBA" id="ARBA00001231"/>
    </source>
</evidence>
<keyword evidence="4" id="KW-0378">Hydrolase</keyword>
<comment type="caution">
    <text evidence="10">The sequence shown here is derived from an EMBL/GenBank/DDBJ whole genome shotgun (WGS) entry which is preliminary data.</text>
</comment>
<accession>A0ABD3USB6</accession>
<dbReference type="EC" id="3.2.1.52" evidence="3"/>
<dbReference type="GO" id="GO:0004563">
    <property type="term" value="F:beta-N-acetylhexosaminidase activity"/>
    <property type="evidence" value="ECO:0007669"/>
    <property type="project" value="UniProtKB-EC"/>
</dbReference>
<protein>
    <recommendedName>
        <fullName evidence="3">beta-N-acetylhexosaminidase</fullName>
        <ecNumber evidence="3">3.2.1.52</ecNumber>
    </recommendedName>
    <alternativeName>
        <fullName evidence="6">Beta-N-acetylhexosaminidase</fullName>
    </alternativeName>
    <alternativeName>
        <fullName evidence="7">N-acetyl-beta-glucosaminidase</fullName>
    </alternativeName>
</protein>
<dbReference type="SUPFAM" id="SSF51445">
    <property type="entry name" value="(Trans)glycosidases"/>
    <property type="match status" value="1"/>
</dbReference>
<comment type="catalytic activity">
    <reaction evidence="1">
        <text>Hydrolysis of terminal non-reducing N-acetyl-D-hexosamine residues in N-acetyl-beta-D-hexosaminides.</text>
        <dbReference type="EC" id="3.2.1.52"/>
    </reaction>
</comment>
<dbReference type="InterPro" id="IPR029018">
    <property type="entry name" value="Hex-like_dom2"/>
</dbReference>
<dbReference type="InterPro" id="IPR012291">
    <property type="entry name" value="CBM2_carb-bd_dom_sf"/>
</dbReference>
<feature type="domain" description="Chitobiase/beta-hexosaminidases N-terminal" evidence="9">
    <location>
        <begin position="11"/>
        <end position="181"/>
    </location>
</feature>
<evidence type="ECO:0000256" key="8">
    <source>
        <dbReference type="PIRSR" id="PIRSR625705-1"/>
    </source>
</evidence>
<dbReference type="InterPro" id="IPR014756">
    <property type="entry name" value="Ig_E-set"/>
</dbReference>
<sequence>MDQSTLDTFGETLSIKYQVIDNLKGGRKAFDASITLTNNASIPLQHTPPWAIYFCHIRMIEPGRLPDRFGCTLDKYGVKFSHINGCLFKFEPTKDFKTLNQGDSIDICHQAQYYSVSKTDAMPNWYMTAPALKPVLIKCTVDEELKFVQPFDSPCKWKRFDYVMDNGSKRYDQYNPFTVEKRLQNNNLAADLGDATGKPIIPTPLQINLDKSGVSLKKGQWIIVANEELLNEANYLADKLGLPIKGDNSENSNVIVMKLGVVDVSQFSMSQTPESYWLEVDSTQQIITIIGYGEPGVFYGIQTLLSLHNSATGFIPQGSVLDSPRYPYRGMHLDVSRNFHSKEQVLKLLEVMAMYKMNKFHFHLSDDEGWRLEIPGLEELTEVGARRGHSNSEHYCLLPLLGSGPNFNTSGTGHYTVSDYREIVHFAKQRHIEVIPEIDLPGHSYAAICAMKARYFSYGEKDPKAEEFVLADIENESNDSRSVQMFKDNVINPGLESVYRFVDKVVAEIKNMHKDIKPLRIFHIGGDEVPCESWRGSPACQKLIETKKVTSFNHIMEYFVTKAANIVAQHDLDLGAWQDGVIHDEALKKPVKRSHFKNKEVLVYAWQNVWESGLAGCAYRLANHGYKVVMSQGTHLYFDHPYEPDPEERGLYWAARYIDTHKTFSFMPDNIYANADVKLTGEGLPEDFIEQQQDDQDTLKHPENIVGMQGQLWSELVRQPDQMDYMIFPRLLALAERAWHKAPWEKLDNKVERLAQEKMDWEKFANALGHRELLRLDDMNVAYHIPPPGARVEGCRLEMNCGYPGLPMFYSLDEGNTWIRYIDKVDIGQADSIHFITKTGDMRRTSRQVQWKKGC</sequence>
<evidence type="ECO:0000259" key="9">
    <source>
        <dbReference type="SMART" id="SM01081"/>
    </source>
</evidence>
<dbReference type="Pfam" id="PF03174">
    <property type="entry name" value="CHB_HEX_C"/>
    <property type="match status" value="1"/>
</dbReference>
<evidence type="ECO:0000256" key="3">
    <source>
        <dbReference type="ARBA" id="ARBA00012663"/>
    </source>
</evidence>
<dbReference type="Gene3D" id="2.60.40.10">
    <property type="entry name" value="Immunoglobulins"/>
    <property type="match status" value="1"/>
</dbReference>
<dbReference type="InterPro" id="IPR004867">
    <property type="entry name" value="CHB_C_dom"/>
</dbReference>
<gene>
    <name evidence="10" type="ORF">ACJMK2_015413</name>
</gene>
<dbReference type="Gene3D" id="2.60.40.290">
    <property type="match status" value="1"/>
</dbReference>
<dbReference type="PRINTS" id="PR00738">
    <property type="entry name" value="GLHYDRLASE20"/>
</dbReference>
<keyword evidence="11" id="KW-1185">Reference proteome</keyword>
<dbReference type="Pfam" id="PF00728">
    <property type="entry name" value="Glyco_hydro_20"/>
    <property type="match status" value="1"/>
</dbReference>
<comment type="similarity">
    <text evidence="2">Belongs to the glycosyl hydrolase 20 family.</text>
</comment>
<dbReference type="InterPro" id="IPR025705">
    <property type="entry name" value="Beta_hexosaminidase_sua/sub"/>
</dbReference>
<dbReference type="InterPro" id="IPR004866">
    <property type="entry name" value="CHB/HEX_N_dom"/>
</dbReference>
<dbReference type="SUPFAM" id="SSF55545">
    <property type="entry name" value="beta-N-acetylhexosaminidase-like domain"/>
    <property type="match status" value="1"/>
</dbReference>
<proteinExistence type="inferred from homology"/>
<keyword evidence="5" id="KW-0326">Glycosidase</keyword>
<dbReference type="EMBL" id="JBJQND010000015">
    <property type="protein sequence ID" value="KAL3851686.1"/>
    <property type="molecule type" value="Genomic_DNA"/>
</dbReference>
<reference evidence="10 11" key="1">
    <citation type="submission" date="2024-11" db="EMBL/GenBank/DDBJ databases">
        <title>Chromosome-level genome assembly of the freshwater bivalve Anodonta woodiana.</title>
        <authorList>
            <person name="Chen X."/>
        </authorList>
    </citation>
    <scope>NUCLEOTIDE SEQUENCE [LARGE SCALE GENOMIC DNA]</scope>
    <source>
        <strain evidence="10">MN2024</strain>
        <tissue evidence="10">Gills</tissue>
    </source>
</reference>
<feature type="active site" description="Proton donor" evidence="8">
    <location>
        <position position="528"/>
    </location>
</feature>
<organism evidence="10 11">
    <name type="scientific">Sinanodonta woodiana</name>
    <name type="common">Chinese pond mussel</name>
    <name type="synonym">Anodonta woodiana</name>
    <dbReference type="NCBI Taxonomy" id="1069815"/>
    <lineage>
        <taxon>Eukaryota</taxon>
        <taxon>Metazoa</taxon>
        <taxon>Spiralia</taxon>
        <taxon>Lophotrochozoa</taxon>
        <taxon>Mollusca</taxon>
        <taxon>Bivalvia</taxon>
        <taxon>Autobranchia</taxon>
        <taxon>Heteroconchia</taxon>
        <taxon>Palaeoheterodonta</taxon>
        <taxon>Unionida</taxon>
        <taxon>Unionoidea</taxon>
        <taxon>Unionidae</taxon>
        <taxon>Unioninae</taxon>
        <taxon>Sinanodonta</taxon>
    </lineage>
</organism>
<dbReference type="Pfam" id="PF03173">
    <property type="entry name" value="CHB_HEX"/>
    <property type="match status" value="1"/>
</dbReference>
<dbReference type="InterPro" id="IPR013783">
    <property type="entry name" value="Ig-like_fold"/>
</dbReference>
<dbReference type="Pfam" id="PF02838">
    <property type="entry name" value="Glyco_hydro_20b"/>
    <property type="match status" value="1"/>
</dbReference>
<dbReference type="InterPro" id="IPR017853">
    <property type="entry name" value="GH"/>
</dbReference>
<dbReference type="PANTHER" id="PTHR22600:SF57">
    <property type="entry name" value="BETA-N-ACETYLHEXOSAMINIDASE"/>
    <property type="match status" value="1"/>
</dbReference>
<evidence type="ECO:0000256" key="6">
    <source>
        <dbReference type="ARBA" id="ARBA00030512"/>
    </source>
</evidence>
<evidence type="ECO:0000256" key="2">
    <source>
        <dbReference type="ARBA" id="ARBA00006285"/>
    </source>
</evidence>
<dbReference type="Gene3D" id="3.20.20.80">
    <property type="entry name" value="Glycosidases"/>
    <property type="match status" value="1"/>
</dbReference>
<dbReference type="PANTHER" id="PTHR22600">
    <property type="entry name" value="BETA-HEXOSAMINIDASE"/>
    <property type="match status" value="1"/>
</dbReference>
<dbReference type="InterPro" id="IPR015882">
    <property type="entry name" value="HEX_bac_N"/>
</dbReference>